<organism evidence="4 5">
    <name type="scientific">Streptomyces albus (strain ATCC 21838 / DSM 41398 / FERM P-419 / JCM 4703 / NBRC 107858)</name>
    <dbReference type="NCBI Taxonomy" id="1081613"/>
    <lineage>
        <taxon>Bacteria</taxon>
        <taxon>Bacillati</taxon>
        <taxon>Actinomycetota</taxon>
        <taxon>Actinomycetes</taxon>
        <taxon>Kitasatosporales</taxon>
        <taxon>Streptomycetaceae</taxon>
        <taxon>Streptomyces</taxon>
    </lineage>
</organism>
<dbReference type="EMBL" id="CP010519">
    <property type="protein sequence ID" value="AJE85281.1"/>
    <property type="molecule type" value="Genomic_DNA"/>
</dbReference>
<dbReference type="InterPro" id="IPR049052">
    <property type="entry name" value="nSTAND1"/>
</dbReference>
<keyword evidence="2" id="KW-1133">Transmembrane helix</keyword>
<dbReference type="KEGG" id="sals:SLNWT_4905"/>
<reference evidence="4 5" key="1">
    <citation type="submission" date="2015-01" db="EMBL/GenBank/DDBJ databases">
        <title>Enhanced salinomycin production by adjusting the supply of polyketide extender units in Streptomyce albus DSM 41398.</title>
        <authorList>
            <person name="Lu C."/>
        </authorList>
    </citation>
    <scope>NUCLEOTIDE SEQUENCE [LARGE SCALE GENOMIC DNA]</scope>
    <source>
        <strain evidence="5">ATCC 21838 / DSM 41398 / FERM P-419 / JCM 4703 / NBRC 107858</strain>
    </source>
</reference>
<keyword evidence="2" id="KW-0812">Transmembrane</keyword>
<dbReference type="Pfam" id="PF20703">
    <property type="entry name" value="nSTAND1"/>
    <property type="match status" value="1"/>
</dbReference>
<feature type="domain" description="Novel STAND NTPase 1" evidence="3">
    <location>
        <begin position="109"/>
        <end position="500"/>
    </location>
</feature>
<dbReference type="InterPro" id="IPR015943">
    <property type="entry name" value="WD40/YVTN_repeat-like_dom_sf"/>
</dbReference>
<dbReference type="Gene3D" id="2.130.10.10">
    <property type="entry name" value="YVTN repeat-like/Quinoprotein amine dehydrogenase"/>
    <property type="match status" value="2"/>
</dbReference>
<evidence type="ECO:0000313" key="5">
    <source>
        <dbReference type="Proteomes" id="UP000031523"/>
    </source>
</evidence>
<sequence>MPLVDAEELWGHPVRAFGLPAGRPGGVWHAGVLRGRQADGWVQADLVGEGYPVSRGFSGGLVWDERLAGVVGMVAVAESGQPPVSYLIPTAQLLAARPELREITLPPSPFRGLAAFQEGDAALFHGRREESEAVARALAAERRVTIVGPSGSGKSSLALAGVVPRLRAAGALVVVLRLTPDSSPGTAFAAALLPLLEPGLPAEERPDRIAELAEVLREHGPADVAARLLRLRGGRRLLVVVDQFEEVLGLEPDAVEEFAALLGDEALPGTVRMLLTLRADFLEPVLTHPLFGPETAGHLHALAPPAAEHLREMVTAPVDSVPGVSYEPHLAERILADTGPGPGELPLLALTLDLLWRRQRSGLLTHRAYEQLGGVTGALGNHAEEVWAGHVPPEDEEVARRLLSRLVRVPTGGPAPTRRMALRTELGAAEWHLAQRLAGTRLLVTGRDAEGTETVELAHEALIGEWEKLAGWVAGDRAFLEWRALLQQDRERWEEAGHPPQLLPTALQLAQSAQWLDERGDELTTAEREYLDAGHAHRHRRVRRRRALLSVAGLLVVLVLLALSLFHASREERRDRAAEAASRALAVAAEDETATEPALGVLKALAAHRTAPTPEAREELLRQYLRHRDWDRVLSGVLGTVRQFSTSADGEVVLATSELGRAVLYTGAASARVRGVQVPATGQLVDIAVSADGTRLAWVQADGKAFWCEVRAAASKPLGPAHRLPEAPGSGPDWDPSVDPALSADGRMFAARLRGRLVWWDLDRGRRAGEVPAPADLTGLGFGPDGRALLATVYAAKGTQALKSVELATGRARPVLTGAQAIHLSGDRRTAVVCREEDGQSVVSRRRTSDGAALGRPYRERDEDFTTDQCTVAAVDATGRRVALRYAENVRLLDLDSGRTLSAVRLPSATPGFLDTPLLTESHGRLRYGGHVDSTIAFVDLTPGKRLLKAAQQRLTPDGRNRLLVRADGSRLELRPADPARSGRLLAGAARAKPYWVPEEDDLLALDREGGLLADREGREKVVVRDASTLRKAATVTAVRPPKSRPDKRKFRDLHTSGSLSGHWPKYAFRYFFDHTGRLVTVSGTVVQQWDPRTGHQLARFDAGALRPAEAPEAVLSIAPYPERNKVSVLVRGEPGVRVVDLTTGRVTDRVRTGREVLSVQFAPGGRYFAVLRGDTGLEVRQRGDRPRRVIGPLDEVGESAATPYLAAFLDGGRYLVATGNTVRTYRLGERGPQDSYVVGDPGGTAGDHSFLDVSGDGSTVVLGAFGETGSALPLEPERWRAELCRLVGARTLTADERSAFPAEARTDQLCP</sequence>
<accession>A0A0B5F315</accession>
<evidence type="ECO:0000313" key="4">
    <source>
        <dbReference type="EMBL" id="AJE85281.1"/>
    </source>
</evidence>
<dbReference type="SUPFAM" id="SSF52540">
    <property type="entry name" value="P-loop containing nucleoside triphosphate hydrolases"/>
    <property type="match status" value="1"/>
</dbReference>
<feature type="transmembrane region" description="Helical" evidence="2">
    <location>
        <begin position="547"/>
        <end position="566"/>
    </location>
</feature>
<dbReference type="Proteomes" id="UP000031523">
    <property type="component" value="Chromosome"/>
</dbReference>
<name>A0A0B5F315_STRA4</name>
<evidence type="ECO:0000259" key="3">
    <source>
        <dbReference type="Pfam" id="PF20703"/>
    </source>
</evidence>
<evidence type="ECO:0000256" key="1">
    <source>
        <dbReference type="SAM" id="MobiDB-lite"/>
    </source>
</evidence>
<keyword evidence="5" id="KW-1185">Reference proteome</keyword>
<proteinExistence type="predicted"/>
<dbReference type="SUPFAM" id="SSF50960">
    <property type="entry name" value="TolB, C-terminal domain"/>
    <property type="match status" value="1"/>
</dbReference>
<protein>
    <recommendedName>
        <fullName evidence="3">Novel STAND NTPase 1 domain-containing protein</fullName>
    </recommendedName>
</protein>
<gene>
    <name evidence="4" type="ORF">SLNWT_4905</name>
</gene>
<evidence type="ECO:0000256" key="2">
    <source>
        <dbReference type="SAM" id="Phobius"/>
    </source>
</evidence>
<feature type="region of interest" description="Disordered" evidence="1">
    <location>
        <begin position="718"/>
        <end position="738"/>
    </location>
</feature>
<dbReference type="SUPFAM" id="SSF82171">
    <property type="entry name" value="DPP6 N-terminal domain-like"/>
    <property type="match status" value="1"/>
</dbReference>
<keyword evidence="2" id="KW-0472">Membrane</keyword>
<dbReference type="Gene3D" id="3.40.50.300">
    <property type="entry name" value="P-loop containing nucleotide triphosphate hydrolases"/>
    <property type="match status" value="1"/>
</dbReference>
<dbReference type="InterPro" id="IPR027417">
    <property type="entry name" value="P-loop_NTPase"/>
</dbReference>